<proteinExistence type="predicted"/>
<protein>
    <submittedName>
        <fullName evidence="1">Uncharacterized protein</fullName>
    </submittedName>
</protein>
<accession>A0A2S1KS31</accession>
<evidence type="ECO:0000313" key="1">
    <source>
        <dbReference type="EMBL" id="AWF95805.1"/>
    </source>
</evidence>
<dbReference type="Proteomes" id="UP000244870">
    <property type="component" value="Chromosome"/>
</dbReference>
<reference evidence="1 2" key="1">
    <citation type="submission" date="2017-04" db="EMBL/GenBank/DDBJ databases">
        <title>Weissella cibaria strain m2 complete genome.</title>
        <authorList>
            <person name="Pan Q."/>
            <person name="Tan M."/>
            <person name="Yao F."/>
            <person name="Su S."/>
        </authorList>
    </citation>
    <scope>NUCLEOTIDE SEQUENCE [LARGE SCALE GENOMIC DNA]</scope>
    <source>
        <strain evidence="1 2">M2</strain>
    </source>
</reference>
<sequence length="58" mass="6479">MSMMTQSNEQIAHDLAVAIASQHYLKSSVRSFHNAITDYDEIYDELLAELAKTAHVAV</sequence>
<dbReference type="AlphaFoldDB" id="A0A2S1KS31"/>
<organism evidence="1 2">
    <name type="scientific">Weissella cibaria</name>
    <dbReference type="NCBI Taxonomy" id="137591"/>
    <lineage>
        <taxon>Bacteria</taxon>
        <taxon>Bacillati</taxon>
        <taxon>Bacillota</taxon>
        <taxon>Bacilli</taxon>
        <taxon>Lactobacillales</taxon>
        <taxon>Lactobacillaceae</taxon>
        <taxon>Weissella</taxon>
    </lineage>
</organism>
<name>A0A2S1KS31_9LACO</name>
<gene>
    <name evidence="1" type="ORF">B6254_1401</name>
</gene>
<dbReference type="EMBL" id="CP020928">
    <property type="protein sequence ID" value="AWF95805.1"/>
    <property type="molecule type" value="Genomic_DNA"/>
</dbReference>
<evidence type="ECO:0000313" key="2">
    <source>
        <dbReference type="Proteomes" id="UP000244870"/>
    </source>
</evidence>